<dbReference type="Pfam" id="PF24553">
    <property type="entry name" value="Rv0428c_C"/>
    <property type="match status" value="1"/>
</dbReference>
<dbReference type="SUPFAM" id="SSF55729">
    <property type="entry name" value="Acyl-CoA N-acyltransferases (Nat)"/>
    <property type="match status" value="1"/>
</dbReference>
<name>A0A417Y669_9ACTN</name>
<dbReference type="InterPro" id="IPR056935">
    <property type="entry name" value="Rv0428c-like_C"/>
</dbReference>
<dbReference type="RefSeq" id="WP_118924110.1">
    <property type="nucleotide sequence ID" value="NZ_QXGH01000011.1"/>
</dbReference>
<evidence type="ECO:0000259" key="3">
    <source>
        <dbReference type="PROSITE" id="PS51186"/>
    </source>
</evidence>
<evidence type="ECO:0000256" key="1">
    <source>
        <dbReference type="ARBA" id="ARBA00022679"/>
    </source>
</evidence>
<accession>A0A417Y669</accession>
<reference evidence="4 5" key="1">
    <citation type="submission" date="2018-09" db="EMBL/GenBank/DDBJ databases">
        <title>Genome sequencing of Nocardioides immobilis CCTCC AB 2017083 for comparison to Nocardioides silvaticus.</title>
        <authorList>
            <person name="Li C."/>
            <person name="Wang G."/>
        </authorList>
    </citation>
    <scope>NUCLEOTIDE SEQUENCE [LARGE SCALE GENOMIC DNA]</scope>
    <source>
        <strain evidence="4 5">CCTCC AB 2017083</strain>
    </source>
</reference>
<dbReference type="PROSITE" id="PS51186">
    <property type="entry name" value="GNAT"/>
    <property type="match status" value="1"/>
</dbReference>
<organism evidence="4 5">
    <name type="scientific">Nocardioides immobilis</name>
    <dbReference type="NCBI Taxonomy" id="2049295"/>
    <lineage>
        <taxon>Bacteria</taxon>
        <taxon>Bacillati</taxon>
        <taxon>Actinomycetota</taxon>
        <taxon>Actinomycetes</taxon>
        <taxon>Propionibacteriales</taxon>
        <taxon>Nocardioidaceae</taxon>
        <taxon>Nocardioides</taxon>
    </lineage>
</organism>
<evidence type="ECO:0000313" key="4">
    <source>
        <dbReference type="EMBL" id="RHW28067.1"/>
    </source>
</evidence>
<dbReference type="AlphaFoldDB" id="A0A417Y669"/>
<protein>
    <submittedName>
        <fullName evidence="4">GNAT family N-acetyltransferase</fullName>
    </submittedName>
</protein>
<sequence length="308" mass="32898">MTAAHDPQDPGQHLLGPHVVGQRVVIRRLLRGETGPSGGPAMTDLLGTCLAWGDGRCVVQPEEGEPVEIAIADIVSGKPVPPRPSVRMRVSARDAELHTASLWATVETTALGDWVLRTDTAPIGRPRRRGNSCLAMGDPGIPFDEAAAAVRAFYDQRGRPPYVQVEAGSPEEAAFAAAGWQHDPTGDAEHRLASLTQVRRRIGRVPDLASLVADGPRAVATITDGGATWARGEAAVDRDWIGVHAIEVDPAHRRQGLATAVLAELLSWGAEQGATTVWLHVETDNAPALAWYDALGLTPHHTCCYYTL</sequence>
<gene>
    <name evidence="4" type="ORF">D0Z08_07270</name>
</gene>
<dbReference type="Pfam" id="PF24551">
    <property type="entry name" value="SH3_Rv0428c"/>
    <property type="match status" value="1"/>
</dbReference>
<evidence type="ECO:0000313" key="5">
    <source>
        <dbReference type="Proteomes" id="UP000283644"/>
    </source>
</evidence>
<keyword evidence="2" id="KW-0012">Acyltransferase</keyword>
<dbReference type="CDD" id="cd04301">
    <property type="entry name" value="NAT_SF"/>
    <property type="match status" value="1"/>
</dbReference>
<proteinExistence type="predicted"/>
<dbReference type="PANTHER" id="PTHR43420">
    <property type="entry name" value="ACETYLTRANSFERASE"/>
    <property type="match status" value="1"/>
</dbReference>
<dbReference type="InterPro" id="IPR000182">
    <property type="entry name" value="GNAT_dom"/>
</dbReference>
<evidence type="ECO:0000256" key="2">
    <source>
        <dbReference type="ARBA" id="ARBA00023315"/>
    </source>
</evidence>
<dbReference type="Proteomes" id="UP000283644">
    <property type="component" value="Unassembled WGS sequence"/>
</dbReference>
<dbReference type="InterPro" id="IPR056934">
    <property type="entry name" value="SH3_Rv0428c"/>
</dbReference>
<keyword evidence="5" id="KW-1185">Reference proteome</keyword>
<dbReference type="InterPro" id="IPR050680">
    <property type="entry name" value="YpeA/RimI_acetyltransf"/>
</dbReference>
<dbReference type="InterPro" id="IPR016181">
    <property type="entry name" value="Acyl_CoA_acyltransferase"/>
</dbReference>
<comment type="caution">
    <text evidence="4">The sequence shown here is derived from an EMBL/GenBank/DDBJ whole genome shotgun (WGS) entry which is preliminary data.</text>
</comment>
<dbReference type="Gene3D" id="3.40.630.30">
    <property type="match status" value="1"/>
</dbReference>
<dbReference type="EMBL" id="QXGH01000011">
    <property type="protein sequence ID" value="RHW28067.1"/>
    <property type="molecule type" value="Genomic_DNA"/>
</dbReference>
<dbReference type="PANTHER" id="PTHR43420:SF12">
    <property type="entry name" value="N-ACETYLTRANSFERASE DOMAIN-CONTAINING PROTEIN"/>
    <property type="match status" value="1"/>
</dbReference>
<dbReference type="OrthoDB" id="9775595at2"/>
<feature type="domain" description="N-acetyltransferase" evidence="3">
    <location>
        <begin position="163"/>
        <end position="308"/>
    </location>
</feature>
<dbReference type="GO" id="GO:0016747">
    <property type="term" value="F:acyltransferase activity, transferring groups other than amino-acyl groups"/>
    <property type="evidence" value="ECO:0007669"/>
    <property type="project" value="InterPro"/>
</dbReference>
<keyword evidence="1 4" id="KW-0808">Transferase</keyword>